<accession>A0A2P6S7D0</accession>
<dbReference type="GO" id="GO:0000981">
    <property type="term" value="F:DNA-binding transcription factor activity, RNA polymerase II-specific"/>
    <property type="evidence" value="ECO:0007669"/>
    <property type="project" value="TreeGrafter"/>
</dbReference>
<feature type="domain" description="BHLH" evidence="7">
    <location>
        <begin position="358"/>
        <end position="408"/>
    </location>
</feature>
<dbReference type="Gene3D" id="4.10.280.10">
    <property type="entry name" value="Helix-loop-helix DNA-binding domain"/>
    <property type="match status" value="1"/>
</dbReference>
<dbReference type="Proteomes" id="UP000238479">
    <property type="component" value="Chromosome 1"/>
</dbReference>
<dbReference type="GO" id="GO:0046983">
    <property type="term" value="F:protein dimerization activity"/>
    <property type="evidence" value="ECO:0007669"/>
    <property type="project" value="InterPro"/>
</dbReference>
<organism evidence="8 9">
    <name type="scientific">Rosa chinensis</name>
    <name type="common">China rose</name>
    <dbReference type="NCBI Taxonomy" id="74649"/>
    <lineage>
        <taxon>Eukaryota</taxon>
        <taxon>Viridiplantae</taxon>
        <taxon>Streptophyta</taxon>
        <taxon>Embryophyta</taxon>
        <taxon>Tracheophyta</taxon>
        <taxon>Spermatophyta</taxon>
        <taxon>Magnoliopsida</taxon>
        <taxon>eudicotyledons</taxon>
        <taxon>Gunneridae</taxon>
        <taxon>Pentapetalae</taxon>
        <taxon>rosids</taxon>
        <taxon>fabids</taxon>
        <taxon>Rosales</taxon>
        <taxon>Rosaceae</taxon>
        <taxon>Rosoideae</taxon>
        <taxon>Rosoideae incertae sedis</taxon>
        <taxon>Rosa</taxon>
    </lineage>
</organism>
<dbReference type="SMART" id="SM00353">
    <property type="entry name" value="HLH"/>
    <property type="match status" value="1"/>
</dbReference>
<dbReference type="Pfam" id="PF00010">
    <property type="entry name" value="HLH"/>
    <property type="match status" value="1"/>
</dbReference>
<comment type="caution">
    <text evidence="8">The sequence shown here is derived from an EMBL/GenBank/DDBJ whole genome shotgun (WGS) entry which is preliminary data.</text>
</comment>
<dbReference type="PANTHER" id="PTHR16223">
    <property type="entry name" value="TRANSCRIPTION FACTOR BHLH83-RELATED"/>
    <property type="match status" value="1"/>
</dbReference>
<feature type="compositionally biased region" description="Low complexity" evidence="6">
    <location>
        <begin position="27"/>
        <end position="42"/>
    </location>
</feature>
<dbReference type="CDD" id="cd11393">
    <property type="entry name" value="bHLH_AtbHLH_like"/>
    <property type="match status" value="1"/>
</dbReference>
<dbReference type="PANTHER" id="PTHR16223:SF345">
    <property type="entry name" value="TRANSCRIPTION FACTOR BHLH130-LIKE"/>
    <property type="match status" value="1"/>
</dbReference>
<dbReference type="OMA" id="FEMPAME"/>
<evidence type="ECO:0000256" key="1">
    <source>
        <dbReference type="ARBA" id="ARBA00004123"/>
    </source>
</evidence>
<keyword evidence="4" id="KW-0804">Transcription</keyword>
<feature type="region of interest" description="Disordered" evidence="6">
    <location>
        <begin position="26"/>
        <end position="45"/>
    </location>
</feature>
<dbReference type="GO" id="GO:0005634">
    <property type="term" value="C:nucleus"/>
    <property type="evidence" value="ECO:0007669"/>
    <property type="project" value="UniProtKB-SubCell"/>
</dbReference>
<evidence type="ECO:0000256" key="3">
    <source>
        <dbReference type="ARBA" id="ARBA00023125"/>
    </source>
</evidence>
<dbReference type="InterPro" id="IPR045239">
    <property type="entry name" value="bHLH95_bHLH"/>
</dbReference>
<dbReference type="InterPro" id="IPR045843">
    <property type="entry name" value="IND-like"/>
</dbReference>
<sequence length="431" mass="48073">MSSLLYSPNFKSSEAELRKNHAEFLDSSNSFQQQQSQQQQSSGLMRYRSAPTSVLLDLVDNNGDAVCEDFRDFRYPRPSSPEVETVLARFISSCNAPETDNGSNNNAHHLFQGRPVKQEAGDCVSKQSGYSNSPQMMYQTQQVHPLDNASSFGAFKSTVLENSMESKMGVGNRSNLVRQTSSPAGFFPNLNVDNGFNLMKDASSFGVGNGTIGEASPSTSRLNTQFSFSSAASTPYSRESRRLPRIAEIGNGNIGDVSEPDQSLGNATNGSISHYIPDYSNDTWDNSAFPDLKRGRDNDGNKFSTTTALDTQNVDFGHRSYALTHHLSLPKHFEMPAMEKLLHFQDSIPCKIRAKRGFATHPRSIAERMRRTRISERMRKLQDLFPNMDKQINTAEMLELAVEHIKDLQKQVKTLRDTKAKCSCSSKQKHN</sequence>
<reference evidence="8 9" key="1">
    <citation type="journal article" date="2018" name="Nat. Genet.">
        <title>The Rosa genome provides new insights in the design of modern roses.</title>
        <authorList>
            <person name="Bendahmane M."/>
        </authorList>
    </citation>
    <scope>NUCLEOTIDE SEQUENCE [LARGE SCALE GENOMIC DNA]</scope>
    <source>
        <strain evidence="9">cv. Old Blush</strain>
    </source>
</reference>
<keyword evidence="9" id="KW-1185">Reference proteome</keyword>
<dbReference type="InterPro" id="IPR036638">
    <property type="entry name" value="HLH_DNA-bd_sf"/>
</dbReference>
<dbReference type="EMBL" id="PDCK01000039">
    <property type="protein sequence ID" value="PRQ54544.1"/>
    <property type="molecule type" value="Genomic_DNA"/>
</dbReference>
<evidence type="ECO:0000259" key="7">
    <source>
        <dbReference type="PROSITE" id="PS50888"/>
    </source>
</evidence>
<dbReference type="SUPFAM" id="SSF47459">
    <property type="entry name" value="HLH, helix-loop-helix DNA-binding domain"/>
    <property type="match status" value="1"/>
</dbReference>
<dbReference type="FunFam" id="4.10.280.10:FF:000021">
    <property type="entry name" value="Transcription factor bHLH130 family"/>
    <property type="match status" value="1"/>
</dbReference>
<dbReference type="SMR" id="A0A2P6S7D0"/>
<evidence type="ECO:0000313" key="9">
    <source>
        <dbReference type="Proteomes" id="UP000238479"/>
    </source>
</evidence>
<comment type="subcellular location">
    <subcellularLocation>
        <location evidence="1">Nucleus</location>
    </subcellularLocation>
</comment>
<evidence type="ECO:0000313" key="8">
    <source>
        <dbReference type="EMBL" id="PRQ54544.1"/>
    </source>
</evidence>
<dbReference type="Gramene" id="PRQ54544">
    <property type="protein sequence ID" value="PRQ54544"/>
    <property type="gene ID" value="RchiOBHm_Chr1g0314891"/>
</dbReference>
<keyword evidence="2" id="KW-0805">Transcription regulation</keyword>
<name>A0A2P6S7D0_ROSCH</name>
<evidence type="ECO:0000256" key="5">
    <source>
        <dbReference type="ARBA" id="ARBA00023242"/>
    </source>
</evidence>
<keyword evidence="3" id="KW-0238">DNA-binding</keyword>
<protein>
    <submittedName>
        <fullName evidence="8">Putative transcription factor bHLH family</fullName>
    </submittedName>
</protein>
<dbReference type="AlphaFoldDB" id="A0A2P6S7D0"/>
<dbReference type="STRING" id="74649.A0A2P6S7D0"/>
<dbReference type="InterPro" id="IPR011598">
    <property type="entry name" value="bHLH_dom"/>
</dbReference>
<dbReference type="PROSITE" id="PS50888">
    <property type="entry name" value="BHLH"/>
    <property type="match status" value="1"/>
</dbReference>
<evidence type="ECO:0000256" key="4">
    <source>
        <dbReference type="ARBA" id="ARBA00023163"/>
    </source>
</evidence>
<keyword evidence="5" id="KW-0539">Nucleus</keyword>
<evidence type="ECO:0000256" key="6">
    <source>
        <dbReference type="SAM" id="MobiDB-lite"/>
    </source>
</evidence>
<gene>
    <name evidence="8" type="ORF">RchiOBHm_Chr1g0314891</name>
</gene>
<proteinExistence type="predicted"/>
<evidence type="ECO:0000256" key="2">
    <source>
        <dbReference type="ARBA" id="ARBA00023015"/>
    </source>
</evidence>
<dbReference type="GO" id="GO:0000978">
    <property type="term" value="F:RNA polymerase II cis-regulatory region sequence-specific DNA binding"/>
    <property type="evidence" value="ECO:0007669"/>
    <property type="project" value="TreeGrafter"/>
</dbReference>